<evidence type="ECO:0000256" key="2">
    <source>
        <dbReference type="ARBA" id="ARBA00008749"/>
    </source>
</evidence>
<feature type="domain" description="Fatty acid desaturase" evidence="12">
    <location>
        <begin position="63"/>
        <end position="285"/>
    </location>
</feature>
<accession>A0A7W8QHW8</accession>
<evidence type="ECO:0000256" key="6">
    <source>
        <dbReference type="ARBA" id="ARBA00023002"/>
    </source>
</evidence>
<keyword evidence="3 11" id="KW-0812">Transmembrane</keyword>
<evidence type="ECO:0000313" key="13">
    <source>
        <dbReference type="EMBL" id="MBB5430787.1"/>
    </source>
</evidence>
<comment type="similarity">
    <text evidence="2">Belongs to the fatty acid desaturase type 2 family.</text>
</comment>
<evidence type="ECO:0000256" key="9">
    <source>
        <dbReference type="ARBA" id="ARBA00023136"/>
    </source>
</evidence>
<dbReference type="RefSeq" id="WP_184388911.1">
    <property type="nucleotide sequence ID" value="NZ_BAAAJD010000139.1"/>
</dbReference>
<dbReference type="PANTHER" id="PTHR11351">
    <property type="entry name" value="ACYL-COA DESATURASE"/>
    <property type="match status" value="1"/>
</dbReference>
<dbReference type="EMBL" id="JACHDB010000001">
    <property type="protein sequence ID" value="MBB5430787.1"/>
    <property type="molecule type" value="Genomic_DNA"/>
</dbReference>
<evidence type="ECO:0000256" key="8">
    <source>
        <dbReference type="ARBA" id="ARBA00023098"/>
    </source>
</evidence>
<evidence type="ECO:0000313" key="14">
    <source>
        <dbReference type="Proteomes" id="UP000572635"/>
    </source>
</evidence>
<organism evidence="13 14">
    <name type="scientific">Nocardiopsis composta</name>
    <dbReference type="NCBI Taxonomy" id="157465"/>
    <lineage>
        <taxon>Bacteria</taxon>
        <taxon>Bacillati</taxon>
        <taxon>Actinomycetota</taxon>
        <taxon>Actinomycetes</taxon>
        <taxon>Streptosporangiales</taxon>
        <taxon>Nocardiopsidaceae</taxon>
        <taxon>Nocardiopsis</taxon>
    </lineage>
</organism>
<evidence type="ECO:0000256" key="1">
    <source>
        <dbReference type="ARBA" id="ARBA00004141"/>
    </source>
</evidence>
<sequence length="328" mass="36927">MTTASPIPPAPPSEKAEQPRRSGIRDGDLDPELRGRGERITVFGYVLIPLLALAAAVPFAWGWALTWTDIIIGAVFYVIGGLGITVGFHRYFTHGSFKADRPLRIALAVAGTMAFEGSVIKWVADHRRHHKYADHEGDPHSPWRFGDDWRSVAKGLYYAHMGWLYLDDRKTSLRRFAPDLLKDPDIARIDRLAGPIFMFSMFAPAAIGGLVTMSWWGALTAFFWAGLVRLALQQHVTWSVNSICHTIGEENFEVRDRSRNVWWLAVPSFGESWHNLHHADPTCARHGVLKGQIDISARVIWIFEKLGWATKVRWPDAERLNAKMVGPA</sequence>
<feature type="compositionally biased region" description="Basic and acidic residues" evidence="10">
    <location>
        <begin position="14"/>
        <end position="32"/>
    </location>
</feature>
<evidence type="ECO:0000256" key="4">
    <source>
        <dbReference type="ARBA" id="ARBA00022832"/>
    </source>
</evidence>
<dbReference type="GO" id="GO:0016020">
    <property type="term" value="C:membrane"/>
    <property type="evidence" value="ECO:0007669"/>
    <property type="project" value="UniProtKB-SubCell"/>
</dbReference>
<keyword evidence="9 11" id="KW-0472">Membrane</keyword>
<evidence type="ECO:0000256" key="3">
    <source>
        <dbReference type="ARBA" id="ARBA00022692"/>
    </source>
</evidence>
<evidence type="ECO:0000256" key="11">
    <source>
        <dbReference type="SAM" id="Phobius"/>
    </source>
</evidence>
<dbReference type="EC" id="1.14.19.1" evidence="13"/>
<comment type="caution">
    <text evidence="13">The sequence shown here is derived from an EMBL/GenBank/DDBJ whole genome shotgun (WGS) entry which is preliminary data.</text>
</comment>
<dbReference type="PRINTS" id="PR00075">
    <property type="entry name" value="FACDDSATRASE"/>
</dbReference>
<feature type="transmembrane region" description="Helical" evidence="11">
    <location>
        <begin position="192"/>
        <end position="209"/>
    </location>
</feature>
<feature type="region of interest" description="Disordered" evidence="10">
    <location>
        <begin position="1"/>
        <end position="32"/>
    </location>
</feature>
<evidence type="ECO:0000259" key="12">
    <source>
        <dbReference type="Pfam" id="PF00487"/>
    </source>
</evidence>
<keyword evidence="6 13" id="KW-0560">Oxidoreductase</keyword>
<gene>
    <name evidence="13" type="ORF">HDA36_000871</name>
</gene>
<comment type="subcellular location">
    <subcellularLocation>
        <location evidence="1">Membrane</location>
        <topology evidence="1">Multi-pass membrane protein</topology>
    </subcellularLocation>
</comment>
<feature type="compositionally biased region" description="Pro residues" evidence="10">
    <location>
        <begin position="1"/>
        <end position="12"/>
    </location>
</feature>
<protein>
    <submittedName>
        <fullName evidence="13">Stearoyl-CoA desaturase (Delta-9 desaturase)</fullName>
        <ecNumber evidence="13">1.14.19.1</ecNumber>
    </submittedName>
</protein>
<dbReference type="Proteomes" id="UP000572635">
    <property type="component" value="Unassembled WGS sequence"/>
</dbReference>
<dbReference type="CDD" id="cd03505">
    <property type="entry name" value="Delta9-FADS-like"/>
    <property type="match status" value="1"/>
</dbReference>
<feature type="transmembrane region" description="Helical" evidence="11">
    <location>
        <begin position="42"/>
        <end position="64"/>
    </location>
</feature>
<keyword evidence="4" id="KW-0276">Fatty acid metabolism</keyword>
<name>A0A7W8QHW8_9ACTN</name>
<keyword evidence="8" id="KW-0443">Lipid metabolism</keyword>
<dbReference type="GO" id="GO:0004768">
    <property type="term" value="F:stearoyl-CoA 9-desaturase activity"/>
    <property type="evidence" value="ECO:0007669"/>
    <property type="project" value="UniProtKB-EC"/>
</dbReference>
<evidence type="ECO:0000256" key="5">
    <source>
        <dbReference type="ARBA" id="ARBA00022989"/>
    </source>
</evidence>
<dbReference type="Pfam" id="PF00487">
    <property type="entry name" value="FA_desaturase"/>
    <property type="match status" value="1"/>
</dbReference>
<keyword evidence="14" id="KW-1185">Reference proteome</keyword>
<evidence type="ECO:0000256" key="10">
    <source>
        <dbReference type="SAM" id="MobiDB-lite"/>
    </source>
</evidence>
<keyword evidence="7" id="KW-0408">Iron</keyword>
<feature type="transmembrane region" description="Helical" evidence="11">
    <location>
        <begin position="70"/>
        <end position="92"/>
    </location>
</feature>
<dbReference type="InterPro" id="IPR015876">
    <property type="entry name" value="Acyl-CoA_DS"/>
</dbReference>
<dbReference type="AlphaFoldDB" id="A0A7W8QHW8"/>
<keyword evidence="5 11" id="KW-1133">Transmembrane helix</keyword>
<dbReference type="PANTHER" id="PTHR11351:SF3">
    <property type="entry name" value="BLL4393 PROTEIN"/>
    <property type="match status" value="1"/>
</dbReference>
<proteinExistence type="inferred from homology"/>
<evidence type="ECO:0000256" key="7">
    <source>
        <dbReference type="ARBA" id="ARBA00023004"/>
    </source>
</evidence>
<reference evidence="13 14" key="1">
    <citation type="submission" date="2020-08" db="EMBL/GenBank/DDBJ databases">
        <title>Sequencing the genomes of 1000 actinobacteria strains.</title>
        <authorList>
            <person name="Klenk H.-P."/>
        </authorList>
    </citation>
    <scope>NUCLEOTIDE SEQUENCE [LARGE SCALE GENOMIC DNA]</scope>
    <source>
        <strain evidence="13 14">DSM 44551</strain>
    </source>
</reference>
<dbReference type="InterPro" id="IPR005804">
    <property type="entry name" value="FA_desaturase_dom"/>
</dbReference>
<dbReference type="GO" id="GO:0006631">
    <property type="term" value="P:fatty acid metabolic process"/>
    <property type="evidence" value="ECO:0007669"/>
    <property type="project" value="UniProtKB-KW"/>
</dbReference>